<dbReference type="EMBL" id="DAKRPA010000082">
    <property type="protein sequence ID" value="DAZ99490.1"/>
    <property type="molecule type" value="Genomic_DNA"/>
</dbReference>
<dbReference type="SUPFAM" id="SSF56112">
    <property type="entry name" value="Protein kinase-like (PK-like)"/>
    <property type="match status" value="1"/>
</dbReference>
<feature type="compositionally biased region" description="Polar residues" evidence="2">
    <location>
        <begin position="663"/>
        <end position="674"/>
    </location>
</feature>
<dbReference type="InterPro" id="IPR000719">
    <property type="entry name" value="Prot_kinase_dom"/>
</dbReference>
<comment type="caution">
    <text evidence="4">The sequence shown here is derived from an EMBL/GenBank/DDBJ whole genome shotgun (WGS) entry which is preliminary data.</text>
</comment>
<feature type="compositionally biased region" description="Low complexity" evidence="2">
    <location>
        <begin position="606"/>
        <end position="616"/>
    </location>
</feature>
<dbReference type="InterPro" id="IPR016024">
    <property type="entry name" value="ARM-type_fold"/>
</dbReference>
<name>A0AAV2YZI7_9STRA</name>
<feature type="compositionally biased region" description="Basic and acidic residues" evidence="2">
    <location>
        <begin position="584"/>
        <end position="595"/>
    </location>
</feature>
<reference evidence="4" key="1">
    <citation type="submission" date="2022-11" db="EMBL/GenBank/DDBJ databases">
        <authorList>
            <person name="Morgan W.R."/>
            <person name="Tartar A."/>
        </authorList>
    </citation>
    <scope>NUCLEOTIDE SEQUENCE</scope>
    <source>
        <strain evidence="4">ARSEF 373</strain>
    </source>
</reference>
<sequence length="912" mass="97198">MIEAKRGMNFLKTLGGFVGGSSTGGLPYTTDQAADQSEDALATSSSLHGLPEFLLLSGRSRQDPTQVVSIFKSKALASQLTQNALRRTKTLRHPNILTYLDGIELPNSGPILIVTEPVVPLAQYLDELRAQYGSQSEEFALSVSWGLRSVLQALKFLNMDCKMLHGRLAPEAIFVTKGGDWKLGGFEMTGELTSDGPSYAYTAFEQYYDGNYKAPESQRREWKTIGSSPPFAVDMWAFACLMYYIFNDCQIRAGDLAQATNIPHAIRTHYRKALDGNPARRPSPDKMLTSSYFDTPFIKRMDFLENLAIKTPEEKAEYYKELCANLSSLPKSFGVHKVLPALKAVVEFGATGAKTGPVKLDPSASHMLPAMVQIGSMLPAEEFKEQVLPVLVKLFSCNDRAVRVQLLQMMEKFAVHFDAKLVNSAVVFDNICSGFSDASPVLRELTVKSMLHFADKLSDNNLNTRVMKYFAKLQTDPEPAIRTNTTICLGRIAPKLNEATRPKVLFPAFSKAMRDPFPHARMAGLRSMTACEEFFSPQEVAGNIIPSLAPLLLDVSVTVRDQAATSMNLFLKKVQDEAAEMKVREAEQAKQEKLKQAQAPASETNTAGDAQAAAGSSTGGYASALTGWASSAVASGVGRIVGASDSASGSAATTGGDSSQSSFQPTSKPSTATNDFAMDDDDDGWGAEDDDLDITSPKGLKATDFAKKPSSGQSVGLSVAGASSSLKLGQSTFQSAPKASSVSLSTAGAFGSRSQPASRQSASSALNAFAMDNDDDGWGDDDADLDILNTKSTSSATSKPSAFSFSSPAANVPLSTTTSAFGSSATAGGGSGPNSRTSSFNNTGSSSRTSSFNTTGPGASSTVNSGGSGTNSRTSSFGSKAADRKSEPTTKRLGAMKLEPKKKGDEWDNWDF</sequence>
<dbReference type="PANTHER" id="PTHR12984">
    <property type="entry name" value="SCY1-RELATED S/T PROTEIN KINASE-LIKE"/>
    <property type="match status" value="1"/>
</dbReference>
<dbReference type="Pfam" id="PF07714">
    <property type="entry name" value="PK_Tyr_Ser-Thr"/>
    <property type="match status" value="1"/>
</dbReference>
<feature type="region of interest" description="Disordered" evidence="2">
    <location>
        <begin position="644"/>
        <end position="786"/>
    </location>
</feature>
<keyword evidence="5" id="KW-1185">Reference proteome</keyword>
<feature type="compositionally biased region" description="Polar residues" evidence="2">
    <location>
        <begin position="727"/>
        <end position="746"/>
    </location>
</feature>
<dbReference type="Gene3D" id="1.25.10.10">
    <property type="entry name" value="Leucine-rich Repeat Variant"/>
    <property type="match status" value="1"/>
</dbReference>
<feature type="compositionally biased region" description="Low complexity" evidence="2">
    <location>
        <begin position="710"/>
        <end position="726"/>
    </location>
</feature>
<dbReference type="GO" id="GO:0004672">
    <property type="term" value="F:protein kinase activity"/>
    <property type="evidence" value="ECO:0007669"/>
    <property type="project" value="InterPro"/>
</dbReference>
<dbReference type="InterPro" id="IPR021133">
    <property type="entry name" value="HEAT_type_2"/>
</dbReference>
<evidence type="ECO:0000313" key="4">
    <source>
        <dbReference type="EMBL" id="DAZ99490.1"/>
    </source>
</evidence>
<feature type="region of interest" description="Disordered" evidence="2">
    <location>
        <begin position="814"/>
        <end position="912"/>
    </location>
</feature>
<feature type="compositionally biased region" description="Low complexity" evidence="2">
    <location>
        <begin position="644"/>
        <end position="662"/>
    </location>
</feature>
<dbReference type="SUPFAM" id="SSF48371">
    <property type="entry name" value="ARM repeat"/>
    <property type="match status" value="1"/>
</dbReference>
<feature type="compositionally biased region" description="Acidic residues" evidence="2">
    <location>
        <begin position="772"/>
        <end position="785"/>
    </location>
</feature>
<feature type="domain" description="Protein kinase" evidence="3">
    <location>
        <begin position="12"/>
        <end position="298"/>
    </location>
</feature>
<evidence type="ECO:0000256" key="2">
    <source>
        <dbReference type="SAM" id="MobiDB-lite"/>
    </source>
</evidence>
<dbReference type="GO" id="GO:0005524">
    <property type="term" value="F:ATP binding"/>
    <property type="evidence" value="ECO:0007669"/>
    <property type="project" value="InterPro"/>
</dbReference>
<dbReference type="AlphaFoldDB" id="A0AAV2YZI7"/>
<accession>A0AAV2YZI7</accession>
<evidence type="ECO:0000259" key="3">
    <source>
        <dbReference type="PROSITE" id="PS50011"/>
    </source>
</evidence>
<dbReference type="Gene3D" id="3.30.200.20">
    <property type="entry name" value="Phosphorylase Kinase, domain 1"/>
    <property type="match status" value="1"/>
</dbReference>
<dbReference type="PANTHER" id="PTHR12984:SF3">
    <property type="entry name" value="N-TERMINAL KINASE-LIKE PROTEIN"/>
    <property type="match status" value="1"/>
</dbReference>
<feature type="compositionally biased region" description="Low complexity" evidence="2">
    <location>
        <begin position="814"/>
        <end position="826"/>
    </location>
</feature>
<proteinExistence type="predicted"/>
<dbReference type="InterPro" id="IPR011989">
    <property type="entry name" value="ARM-like"/>
</dbReference>
<evidence type="ECO:0000313" key="5">
    <source>
        <dbReference type="Proteomes" id="UP001146120"/>
    </source>
</evidence>
<organism evidence="4 5">
    <name type="scientific">Lagenidium giganteum</name>
    <dbReference type="NCBI Taxonomy" id="4803"/>
    <lineage>
        <taxon>Eukaryota</taxon>
        <taxon>Sar</taxon>
        <taxon>Stramenopiles</taxon>
        <taxon>Oomycota</taxon>
        <taxon>Peronosporomycetes</taxon>
        <taxon>Pythiales</taxon>
        <taxon>Pythiaceae</taxon>
    </lineage>
</organism>
<feature type="compositionally biased region" description="Basic and acidic residues" evidence="2">
    <location>
        <begin position="881"/>
        <end position="890"/>
    </location>
</feature>
<dbReference type="PROSITE" id="PS50077">
    <property type="entry name" value="HEAT_REPEAT"/>
    <property type="match status" value="1"/>
</dbReference>
<feature type="compositionally biased region" description="Polar residues" evidence="2">
    <location>
        <begin position="833"/>
        <end position="857"/>
    </location>
</feature>
<dbReference type="InterPro" id="IPR001245">
    <property type="entry name" value="Ser-Thr/Tyr_kinase_cat_dom"/>
</dbReference>
<feature type="compositionally biased region" description="Acidic residues" evidence="2">
    <location>
        <begin position="677"/>
        <end position="693"/>
    </location>
</feature>
<protein>
    <recommendedName>
        <fullName evidence="3">Protein kinase domain-containing protein</fullName>
    </recommendedName>
</protein>
<dbReference type="SMART" id="SM00220">
    <property type="entry name" value="S_TKc"/>
    <property type="match status" value="1"/>
</dbReference>
<feature type="region of interest" description="Disordered" evidence="2">
    <location>
        <begin position="584"/>
        <end position="616"/>
    </location>
</feature>
<evidence type="ECO:0000256" key="1">
    <source>
        <dbReference type="PROSITE-ProRule" id="PRU00103"/>
    </source>
</evidence>
<feature type="compositionally biased region" description="Low complexity" evidence="2">
    <location>
        <begin position="752"/>
        <end position="765"/>
    </location>
</feature>
<dbReference type="Gene3D" id="1.10.510.10">
    <property type="entry name" value="Transferase(Phosphotransferase) domain 1"/>
    <property type="match status" value="1"/>
</dbReference>
<gene>
    <name evidence="4" type="ORF">N0F65_001675</name>
</gene>
<dbReference type="InterPro" id="IPR051177">
    <property type="entry name" value="CIK-Related_Protein"/>
</dbReference>
<dbReference type="Proteomes" id="UP001146120">
    <property type="component" value="Unassembled WGS sequence"/>
</dbReference>
<feature type="repeat" description="HEAT" evidence="1">
    <location>
        <begin position="544"/>
        <end position="582"/>
    </location>
</feature>
<reference evidence="4" key="2">
    <citation type="journal article" date="2023" name="Microbiol Resour">
        <title>Decontamination and Annotation of the Draft Genome Sequence of the Oomycete Lagenidium giganteum ARSEF 373.</title>
        <authorList>
            <person name="Morgan W.R."/>
            <person name="Tartar A."/>
        </authorList>
    </citation>
    <scope>NUCLEOTIDE SEQUENCE</scope>
    <source>
        <strain evidence="4">ARSEF 373</strain>
    </source>
</reference>
<dbReference type="InterPro" id="IPR011009">
    <property type="entry name" value="Kinase-like_dom_sf"/>
</dbReference>
<feature type="compositionally biased region" description="Low complexity" evidence="2">
    <location>
        <begin position="858"/>
        <end position="879"/>
    </location>
</feature>
<dbReference type="PROSITE" id="PS50011">
    <property type="entry name" value="PROTEIN_KINASE_DOM"/>
    <property type="match status" value="1"/>
</dbReference>